<dbReference type="Gene3D" id="1.10.530.10">
    <property type="match status" value="1"/>
</dbReference>
<dbReference type="EMBL" id="SVNY01000001">
    <property type="protein sequence ID" value="MBE6832481.1"/>
    <property type="molecule type" value="Genomic_DNA"/>
</dbReference>
<dbReference type="Pfam" id="PF01464">
    <property type="entry name" value="SLT"/>
    <property type="match status" value="1"/>
</dbReference>
<dbReference type="InterPro" id="IPR023346">
    <property type="entry name" value="Lysozyme-like_dom_sf"/>
</dbReference>
<dbReference type="AlphaFoldDB" id="A0A928KT76"/>
<dbReference type="InterPro" id="IPR008258">
    <property type="entry name" value="Transglycosylase_SLT_dom_1"/>
</dbReference>
<evidence type="ECO:0000313" key="2">
    <source>
        <dbReference type="EMBL" id="MBE6832481.1"/>
    </source>
</evidence>
<organism evidence="2 3">
    <name type="scientific">Faecalispora sporosphaeroides</name>
    <dbReference type="NCBI Taxonomy" id="1549"/>
    <lineage>
        <taxon>Bacteria</taxon>
        <taxon>Bacillati</taxon>
        <taxon>Bacillota</taxon>
        <taxon>Clostridia</taxon>
        <taxon>Eubacteriales</taxon>
        <taxon>Oscillospiraceae</taxon>
        <taxon>Faecalispora</taxon>
    </lineage>
</organism>
<dbReference type="SUPFAM" id="SSF53955">
    <property type="entry name" value="Lysozyme-like"/>
    <property type="match status" value="1"/>
</dbReference>
<dbReference type="RefSeq" id="WP_020074196.1">
    <property type="nucleotide sequence ID" value="NZ_JBKWRC010000001.1"/>
</dbReference>
<comment type="caution">
    <text evidence="2">The sequence shown here is derived from an EMBL/GenBank/DDBJ whole genome shotgun (WGS) entry which is preliminary data.</text>
</comment>
<dbReference type="PANTHER" id="PTHR37423:SF2">
    <property type="entry name" value="MEMBRANE-BOUND LYTIC MUREIN TRANSGLYCOSYLASE C"/>
    <property type="match status" value="1"/>
</dbReference>
<evidence type="ECO:0000313" key="3">
    <source>
        <dbReference type="Proteomes" id="UP000754750"/>
    </source>
</evidence>
<dbReference type="PANTHER" id="PTHR37423">
    <property type="entry name" value="SOLUBLE LYTIC MUREIN TRANSGLYCOSYLASE-RELATED"/>
    <property type="match status" value="1"/>
</dbReference>
<name>A0A928KT76_9FIRM</name>
<accession>A0A928KT76</accession>
<sequence>MRIVFMRKKRGSRAKKIMGASLILLLLTAVGYFFLANGYEIFMKRQYPLGYQDIIEKEAGNYHLEPALVYAVVKAESNFDPDAKSRAGAVGLMQLTPATFEWLQTKLPEQDAMDETSLSDPATNIKYGCYLLSMLGSIYSDRTTALCAYNAGMGTVDRWLSDRSVSPDGVTLNKIPYPETAHYTEAVIKNYKIYQELYDF</sequence>
<dbReference type="Proteomes" id="UP000754750">
    <property type="component" value="Unassembled WGS sequence"/>
</dbReference>
<reference evidence="2" key="1">
    <citation type="submission" date="2019-04" db="EMBL/GenBank/DDBJ databases">
        <title>Evolution of Biomass-Degrading Anaerobic Consortia Revealed by Metagenomics.</title>
        <authorList>
            <person name="Peng X."/>
        </authorList>
    </citation>
    <scope>NUCLEOTIDE SEQUENCE</scope>
    <source>
        <strain evidence="2">SIG551</strain>
    </source>
</reference>
<dbReference type="CDD" id="cd16896">
    <property type="entry name" value="LT_Slt70-like"/>
    <property type="match status" value="1"/>
</dbReference>
<protein>
    <submittedName>
        <fullName evidence="2">Lytic transglycosylase domain-containing protein</fullName>
    </submittedName>
</protein>
<gene>
    <name evidence="2" type="ORF">E7512_02680</name>
</gene>
<proteinExistence type="predicted"/>
<evidence type="ECO:0000259" key="1">
    <source>
        <dbReference type="Pfam" id="PF01464"/>
    </source>
</evidence>
<feature type="domain" description="Transglycosylase SLT" evidence="1">
    <location>
        <begin position="54"/>
        <end position="163"/>
    </location>
</feature>